<evidence type="ECO:0000256" key="5">
    <source>
        <dbReference type="ARBA" id="ARBA00022801"/>
    </source>
</evidence>
<keyword evidence="3" id="KW-0645">Protease</keyword>
<dbReference type="Gene3D" id="3.40.390.10">
    <property type="entry name" value="Collagenase (Catalytic Domain)"/>
    <property type="match status" value="1"/>
</dbReference>
<evidence type="ECO:0000256" key="7">
    <source>
        <dbReference type="ARBA" id="ARBA00023049"/>
    </source>
</evidence>
<dbReference type="Proteomes" id="UP001487740">
    <property type="component" value="Unassembled WGS sequence"/>
</dbReference>
<evidence type="ECO:0000256" key="6">
    <source>
        <dbReference type="ARBA" id="ARBA00022833"/>
    </source>
</evidence>
<comment type="cofactor">
    <cofactor evidence="1">
        <name>Zn(2+)</name>
        <dbReference type="ChEBI" id="CHEBI:29105"/>
    </cofactor>
</comment>
<evidence type="ECO:0000256" key="8">
    <source>
        <dbReference type="SAM" id="MobiDB-lite"/>
    </source>
</evidence>
<dbReference type="EMBL" id="JARAKH010000018">
    <property type="protein sequence ID" value="KAK8394662.1"/>
    <property type="molecule type" value="Genomic_DNA"/>
</dbReference>
<dbReference type="SUPFAM" id="SSF55486">
    <property type="entry name" value="Metalloproteases ('zincins'), catalytic domain"/>
    <property type="match status" value="1"/>
</dbReference>
<dbReference type="Gene3D" id="1.10.1380.10">
    <property type="entry name" value="Neutral endopeptidase , domain2"/>
    <property type="match status" value="1"/>
</dbReference>
<dbReference type="InterPro" id="IPR008753">
    <property type="entry name" value="Peptidase_M13_N"/>
</dbReference>
<dbReference type="Pfam" id="PF05649">
    <property type="entry name" value="Peptidase_M13_N"/>
    <property type="match status" value="1"/>
</dbReference>
<feature type="transmembrane region" description="Helical" evidence="9">
    <location>
        <begin position="121"/>
        <end position="148"/>
    </location>
</feature>
<dbReference type="InterPro" id="IPR018497">
    <property type="entry name" value="Peptidase_M13_C"/>
</dbReference>
<sequence>MTAHGDGVVVDRRRYSDARDLCGGMRQADTGMSLTSFNRPAPEATAREERRPIMQQNGGRPLAPIGSGMEMATNYNSTADTTQPLEGQEAALPSMPQPKRHNDTADQEGVEGWLSCLKVSILLWSCCLLGVVTALLGIIILASAVSLLEHLPPNTCTSSQCYKAAGNILSSLQEDVSPCDDFAEFACGGWQKEHPLPESKFRWGIFDDLDEKTLLDVQGLLEEDLQEDEPHVIKVTKTVYQACVNESQWEEAGAMPLLTLLKKEGGLPMIEPDWDEEFNVMRTLSRMRRTLANQHLISVIIQPDSRNTSNNVIYMNQGMLTLRREYYTPDTPLSRYHKAAHISLMKQAGEFLLKAQKQERNRTFLNNLYRDVEDLWEFSVKVAEITEQVEFLDPWQLYNPTTVKELQALTDVTNSTFKVDWLSFLKDIFNGTGIHLTETQQLVVDRPAYLPRLVNLLEHAPARTLANYLLFPVVPAMGEEINDQLPNPPSMLPPGPWEGEAQGCEWYDCAKKVRLMIPFGVGALYVRHHLSSITQNLTLQMVEDVSAAFRDMLVEASWIDPATLKEALHKLDEMQHLVAFPPHALIDHLLEEYHQGIPEVKKNDHFGNMLALTAWQCHKSLLKLTSPESQDSWPRGPLDINAFYSALRNAIVIPQGVLQPPIFIPEKLTALNYGSLGSIIGHETTHGFDSTGRMRDAHGNLNHWWTNTTRQQYINRTQCFVKQYSTYDVAPLLPPHQQLDHELMISGERTLAENIADNGGKNFHDILIMTPHASLTPSLPYNFLALSRSESSMGGLPKKRLVLKSPPSQVWCNNITPFALQYILKADVHVPGYFRILGVLRNSPAFAEAFKCPIGSPMNPKGEVLAVVK</sequence>
<evidence type="ECO:0000313" key="13">
    <source>
        <dbReference type="Proteomes" id="UP001487740"/>
    </source>
</evidence>
<comment type="similarity">
    <text evidence="2">Belongs to the peptidase M13 family.</text>
</comment>
<dbReference type="PANTHER" id="PTHR11733">
    <property type="entry name" value="ZINC METALLOPROTEASE FAMILY M13 NEPRILYSIN-RELATED"/>
    <property type="match status" value="1"/>
</dbReference>
<dbReference type="GO" id="GO:0005886">
    <property type="term" value="C:plasma membrane"/>
    <property type="evidence" value="ECO:0007669"/>
    <property type="project" value="TreeGrafter"/>
</dbReference>
<keyword evidence="9" id="KW-1133">Transmembrane helix</keyword>
<proteinExistence type="inferred from homology"/>
<dbReference type="InterPro" id="IPR024079">
    <property type="entry name" value="MetalloPept_cat_dom_sf"/>
</dbReference>
<gene>
    <name evidence="12" type="ORF">O3P69_005853</name>
</gene>
<feature type="domain" description="Peptidase M13 C-terminal" evidence="10">
    <location>
        <begin position="641"/>
        <end position="761"/>
    </location>
</feature>
<keyword evidence="7" id="KW-0482">Metalloprotease</keyword>
<keyword evidence="9" id="KW-0472">Membrane</keyword>
<accession>A0AAW0U3M0</accession>
<evidence type="ECO:0000256" key="3">
    <source>
        <dbReference type="ARBA" id="ARBA00022670"/>
    </source>
</evidence>
<dbReference type="InterPro" id="IPR000718">
    <property type="entry name" value="Peptidase_M13"/>
</dbReference>
<feature type="region of interest" description="Disordered" evidence="8">
    <location>
        <begin position="26"/>
        <end position="47"/>
    </location>
</feature>
<dbReference type="PRINTS" id="PR00786">
    <property type="entry name" value="NEPRILYSIN"/>
</dbReference>
<keyword evidence="13" id="KW-1185">Reference proteome</keyword>
<dbReference type="InterPro" id="IPR042089">
    <property type="entry name" value="Peptidase_M13_dom_2"/>
</dbReference>
<evidence type="ECO:0000256" key="9">
    <source>
        <dbReference type="SAM" id="Phobius"/>
    </source>
</evidence>
<protein>
    <submittedName>
        <fullName evidence="12">Uncharacterized protein</fullName>
    </submittedName>
</protein>
<evidence type="ECO:0000256" key="4">
    <source>
        <dbReference type="ARBA" id="ARBA00022723"/>
    </source>
</evidence>
<dbReference type="GO" id="GO:0046872">
    <property type="term" value="F:metal ion binding"/>
    <property type="evidence" value="ECO:0007669"/>
    <property type="project" value="UniProtKB-KW"/>
</dbReference>
<keyword evidence="4" id="KW-0479">Metal-binding</keyword>
<dbReference type="CDD" id="cd08662">
    <property type="entry name" value="M13"/>
    <property type="match status" value="1"/>
</dbReference>
<evidence type="ECO:0000256" key="1">
    <source>
        <dbReference type="ARBA" id="ARBA00001947"/>
    </source>
</evidence>
<keyword evidence="9" id="KW-0812">Transmembrane</keyword>
<name>A0AAW0U3M0_SCYPA</name>
<reference evidence="12 13" key="1">
    <citation type="submission" date="2023-03" db="EMBL/GenBank/DDBJ databases">
        <title>High-quality genome of Scylla paramamosain provides insights in environmental adaptation.</title>
        <authorList>
            <person name="Zhang L."/>
        </authorList>
    </citation>
    <scope>NUCLEOTIDE SEQUENCE [LARGE SCALE GENOMIC DNA]</scope>
    <source>
        <strain evidence="12">LZ_2023a</strain>
        <tissue evidence="12">Muscle</tissue>
    </source>
</reference>
<feature type="domain" description="Peptidase M13 C-terminal" evidence="10">
    <location>
        <begin position="808"/>
        <end position="862"/>
    </location>
</feature>
<dbReference type="Pfam" id="PF01431">
    <property type="entry name" value="Peptidase_M13"/>
    <property type="match status" value="2"/>
</dbReference>
<dbReference type="PROSITE" id="PS51885">
    <property type="entry name" value="NEPRILYSIN"/>
    <property type="match status" value="1"/>
</dbReference>
<dbReference type="GO" id="GO:0016485">
    <property type="term" value="P:protein processing"/>
    <property type="evidence" value="ECO:0007669"/>
    <property type="project" value="TreeGrafter"/>
</dbReference>
<feature type="domain" description="Peptidase M13 N-terminal" evidence="11">
    <location>
        <begin position="178"/>
        <end position="581"/>
    </location>
</feature>
<evidence type="ECO:0000259" key="10">
    <source>
        <dbReference type="Pfam" id="PF01431"/>
    </source>
</evidence>
<evidence type="ECO:0000259" key="11">
    <source>
        <dbReference type="Pfam" id="PF05649"/>
    </source>
</evidence>
<dbReference type="GO" id="GO:0004222">
    <property type="term" value="F:metalloendopeptidase activity"/>
    <property type="evidence" value="ECO:0007669"/>
    <property type="project" value="InterPro"/>
</dbReference>
<dbReference type="PANTHER" id="PTHR11733:SF167">
    <property type="entry name" value="FI17812P1-RELATED"/>
    <property type="match status" value="1"/>
</dbReference>
<keyword evidence="5" id="KW-0378">Hydrolase</keyword>
<keyword evidence="6" id="KW-0862">Zinc</keyword>
<evidence type="ECO:0000313" key="12">
    <source>
        <dbReference type="EMBL" id="KAK8394662.1"/>
    </source>
</evidence>
<comment type="caution">
    <text evidence="12">The sequence shown here is derived from an EMBL/GenBank/DDBJ whole genome shotgun (WGS) entry which is preliminary data.</text>
</comment>
<organism evidence="12 13">
    <name type="scientific">Scylla paramamosain</name>
    <name type="common">Mud crab</name>
    <dbReference type="NCBI Taxonomy" id="85552"/>
    <lineage>
        <taxon>Eukaryota</taxon>
        <taxon>Metazoa</taxon>
        <taxon>Ecdysozoa</taxon>
        <taxon>Arthropoda</taxon>
        <taxon>Crustacea</taxon>
        <taxon>Multicrustacea</taxon>
        <taxon>Malacostraca</taxon>
        <taxon>Eumalacostraca</taxon>
        <taxon>Eucarida</taxon>
        <taxon>Decapoda</taxon>
        <taxon>Pleocyemata</taxon>
        <taxon>Brachyura</taxon>
        <taxon>Eubrachyura</taxon>
        <taxon>Portunoidea</taxon>
        <taxon>Portunidae</taxon>
        <taxon>Portuninae</taxon>
        <taxon>Scylla</taxon>
    </lineage>
</organism>
<dbReference type="AlphaFoldDB" id="A0AAW0U3M0"/>
<evidence type="ECO:0000256" key="2">
    <source>
        <dbReference type="ARBA" id="ARBA00007357"/>
    </source>
</evidence>